<protein>
    <submittedName>
        <fullName evidence="2">rRNA cytosine-C5-methyltransferase</fullName>
    </submittedName>
</protein>
<reference evidence="2" key="1">
    <citation type="submission" date="2022-10" db="EMBL/GenBank/DDBJ databases">
        <title>Human gut microbiome strain richness.</title>
        <authorList>
            <person name="Chen-Liaw A."/>
        </authorList>
    </citation>
    <scope>NUCLEOTIDE SEQUENCE</scope>
    <source>
        <strain evidence="2">1001713st1_F9_1001713B170221_170320</strain>
    </source>
</reference>
<dbReference type="AlphaFoldDB" id="A0AAW6GZN5"/>
<dbReference type="RefSeq" id="WP_420360927.1">
    <property type="nucleotide sequence ID" value="NZ_JAQNSI010000074.1"/>
</dbReference>
<dbReference type="Gene3D" id="2.30.130.60">
    <property type="match status" value="1"/>
</dbReference>
<comment type="caution">
    <text evidence="2">The sequence shown here is derived from an EMBL/GenBank/DDBJ whole genome shotgun (WGS) entry which is preliminary data.</text>
</comment>
<accession>A0AAW6GZN5</accession>
<dbReference type="EMBL" id="JAQNSI010000074">
    <property type="protein sequence ID" value="MDC1899464.1"/>
    <property type="molecule type" value="Genomic_DNA"/>
</dbReference>
<organism evidence="2 3">
    <name type="scientific">Bacteroides uniformis</name>
    <dbReference type="NCBI Taxonomy" id="820"/>
    <lineage>
        <taxon>Bacteria</taxon>
        <taxon>Pseudomonadati</taxon>
        <taxon>Bacteroidota</taxon>
        <taxon>Bacteroidia</taxon>
        <taxon>Bacteroidales</taxon>
        <taxon>Bacteroidaceae</taxon>
        <taxon>Bacteroides</taxon>
    </lineage>
</organism>
<name>A0AAW6GZN5_BACUN</name>
<feature type="domain" description="rRNA small subunit methyltransferase F RNA-binding PUA-like" evidence="1">
    <location>
        <begin position="11"/>
        <end position="60"/>
    </location>
</feature>
<evidence type="ECO:0000313" key="2">
    <source>
        <dbReference type="EMBL" id="MDC1899464.1"/>
    </source>
</evidence>
<feature type="non-terminal residue" evidence="2">
    <location>
        <position position="1"/>
    </location>
</feature>
<evidence type="ECO:0000259" key="1">
    <source>
        <dbReference type="Pfam" id="PF13636"/>
    </source>
</evidence>
<gene>
    <name evidence="2" type="ORF">POZ10_02390</name>
</gene>
<dbReference type="Proteomes" id="UP001222603">
    <property type="component" value="Unassembled WGS sequence"/>
</dbReference>
<evidence type="ECO:0000313" key="3">
    <source>
        <dbReference type="Proteomes" id="UP001222603"/>
    </source>
</evidence>
<sequence>FAHEEIGREQAISYLRKEAVVLSETAPRGIVLLTYKQIPLGFVKNIGNRANNLYPQEWRIRSGYLPEGVLELATITG</sequence>
<dbReference type="Pfam" id="PF13636">
    <property type="entry name" value="Methyltranf_PUA"/>
    <property type="match status" value="1"/>
</dbReference>
<dbReference type="InterPro" id="IPR027391">
    <property type="entry name" value="Nol1_Nop2_Fmu_2"/>
</dbReference>
<proteinExistence type="predicted"/>